<dbReference type="EnsemblMetazoa" id="CJA13913.1">
    <property type="protein sequence ID" value="CJA13913.1"/>
    <property type="gene ID" value="WBGene00133117"/>
</dbReference>
<evidence type="ECO:0000256" key="1">
    <source>
        <dbReference type="ARBA" id="ARBA00022741"/>
    </source>
</evidence>
<dbReference type="GO" id="GO:0005524">
    <property type="term" value="F:ATP binding"/>
    <property type="evidence" value="ECO:0007669"/>
    <property type="project" value="UniProtKB-KW"/>
</dbReference>
<dbReference type="GO" id="GO:0003676">
    <property type="term" value="F:nucleic acid binding"/>
    <property type="evidence" value="ECO:0007669"/>
    <property type="project" value="InterPro"/>
</dbReference>
<feature type="compositionally biased region" description="Low complexity" evidence="5">
    <location>
        <begin position="42"/>
        <end position="75"/>
    </location>
</feature>
<feature type="region of interest" description="Disordered" evidence="5">
    <location>
        <begin position="312"/>
        <end position="332"/>
    </location>
</feature>
<evidence type="ECO:0000313" key="7">
    <source>
        <dbReference type="EnsemblMetazoa" id="CJA13913.1"/>
    </source>
</evidence>
<dbReference type="Proteomes" id="UP000005237">
    <property type="component" value="Unassembled WGS sequence"/>
</dbReference>
<feature type="domain" description="DEAD/DEAH-box helicase" evidence="6">
    <location>
        <begin position="190"/>
        <end position="241"/>
    </location>
</feature>
<keyword evidence="2" id="KW-0378">Hydrolase</keyword>
<keyword evidence="1" id="KW-0547">Nucleotide-binding</keyword>
<reference evidence="7" key="2">
    <citation type="submission" date="2022-06" db="UniProtKB">
        <authorList>
            <consortium name="EnsemblMetazoa"/>
        </authorList>
    </citation>
    <scope>IDENTIFICATION</scope>
    <source>
        <strain evidence="7">DF5081</strain>
    </source>
</reference>
<dbReference type="GO" id="GO:0016787">
    <property type="term" value="F:hydrolase activity"/>
    <property type="evidence" value="ECO:0007669"/>
    <property type="project" value="UniProtKB-KW"/>
</dbReference>
<keyword evidence="8" id="KW-1185">Reference proteome</keyword>
<dbReference type="SUPFAM" id="SSF52540">
    <property type="entry name" value="P-loop containing nucleoside triphosphate hydrolases"/>
    <property type="match status" value="1"/>
</dbReference>
<dbReference type="InterPro" id="IPR050474">
    <property type="entry name" value="Hel308_SKI2-like"/>
</dbReference>
<feature type="region of interest" description="Disordered" evidence="5">
    <location>
        <begin position="1"/>
        <end position="100"/>
    </location>
</feature>
<reference evidence="8" key="1">
    <citation type="submission" date="2010-08" db="EMBL/GenBank/DDBJ databases">
        <authorList>
            <consortium name="Caenorhabditis japonica Sequencing Consortium"/>
            <person name="Wilson R.K."/>
        </authorList>
    </citation>
    <scope>NUCLEOTIDE SEQUENCE [LARGE SCALE GENOMIC DNA]</scope>
    <source>
        <strain evidence="8">DF5081</strain>
    </source>
</reference>
<dbReference type="PANTHER" id="PTHR47961:SF12">
    <property type="entry name" value="HELICASE POLQ-LIKE"/>
    <property type="match status" value="1"/>
</dbReference>
<evidence type="ECO:0000256" key="5">
    <source>
        <dbReference type="SAM" id="MobiDB-lite"/>
    </source>
</evidence>
<dbReference type="GO" id="GO:0004386">
    <property type="term" value="F:helicase activity"/>
    <property type="evidence" value="ECO:0007669"/>
    <property type="project" value="UniProtKB-KW"/>
</dbReference>
<dbReference type="PANTHER" id="PTHR47961">
    <property type="entry name" value="DNA POLYMERASE THETA, PUTATIVE (AFU_ORTHOLOGUE AFUA_1G05260)-RELATED"/>
    <property type="match status" value="1"/>
</dbReference>
<evidence type="ECO:0000256" key="2">
    <source>
        <dbReference type="ARBA" id="ARBA00022801"/>
    </source>
</evidence>
<feature type="compositionally biased region" description="Basic and acidic residues" evidence="5">
    <location>
        <begin position="1"/>
        <end position="13"/>
    </location>
</feature>
<evidence type="ECO:0000256" key="4">
    <source>
        <dbReference type="ARBA" id="ARBA00022840"/>
    </source>
</evidence>
<dbReference type="InterPro" id="IPR027417">
    <property type="entry name" value="P-loop_NTPase"/>
</dbReference>
<keyword evidence="4" id="KW-0067">ATP-binding</keyword>
<proteinExistence type="predicted"/>
<dbReference type="AlphaFoldDB" id="A0A8R1HWK8"/>
<name>A0A8R1HWK8_CAEJA</name>
<protein>
    <recommendedName>
        <fullName evidence="6">DEAD/DEAH-box helicase domain-containing protein</fullName>
    </recommendedName>
</protein>
<accession>A0A8R1HWK8</accession>
<keyword evidence="3" id="KW-0347">Helicase</keyword>
<dbReference type="Pfam" id="PF00270">
    <property type="entry name" value="DEAD"/>
    <property type="match status" value="1"/>
</dbReference>
<dbReference type="Gene3D" id="3.40.50.300">
    <property type="entry name" value="P-loop containing nucleotide triphosphate hydrolases"/>
    <property type="match status" value="1"/>
</dbReference>
<evidence type="ECO:0000313" key="8">
    <source>
        <dbReference type="Proteomes" id="UP000005237"/>
    </source>
</evidence>
<dbReference type="InterPro" id="IPR011545">
    <property type="entry name" value="DEAD/DEAH_box_helicase_dom"/>
</dbReference>
<evidence type="ECO:0000256" key="3">
    <source>
        <dbReference type="ARBA" id="ARBA00022806"/>
    </source>
</evidence>
<evidence type="ECO:0000259" key="6">
    <source>
        <dbReference type="Pfam" id="PF00270"/>
    </source>
</evidence>
<sequence length="353" mass="39424">MEKTPIRRAKSVDLDDPFTPIAQFSRLRTPRTSREFICPLRNNTKSSSDSSPSPNPSDNDNNPTTSSDSTSSSPPGRKRTTHESTVTPLQHKTGPPLLKKSSLSILANGFRTAASLNKEGECEEDPFGLSFRNEKLFSAERKHAEKTTRSSVQEPLDPTKCLPEKDMETYKRMKKLERFYDWQQECLADKRLLDGENCILSLPTGAGKTLIAEILMLREAIVRKRNAILVLPYVAIVQEKVGGVLISGVGWQICAYRRPSPTFRRRRRPPPSRRAAPAAAAFERNVEGGRCLREKCRRRPLPSRETAAAAVTAGDRGGGGRCLREKRRRRPSPLVTAAPATFAFKRRGEGGRW</sequence>
<organism evidence="7 8">
    <name type="scientific">Caenorhabditis japonica</name>
    <dbReference type="NCBI Taxonomy" id="281687"/>
    <lineage>
        <taxon>Eukaryota</taxon>
        <taxon>Metazoa</taxon>
        <taxon>Ecdysozoa</taxon>
        <taxon>Nematoda</taxon>
        <taxon>Chromadorea</taxon>
        <taxon>Rhabditida</taxon>
        <taxon>Rhabditina</taxon>
        <taxon>Rhabditomorpha</taxon>
        <taxon>Rhabditoidea</taxon>
        <taxon>Rhabditidae</taxon>
        <taxon>Peloderinae</taxon>
        <taxon>Caenorhabditis</taxon>
    </lineage>
</organism>